<sequence>MPPKFSEEIIQLFRARPKLKFLELPEKPQPQQLTGISSVLPFIKREDLPPLESEPLLPIDQKHLVRRKQKNEENNQKIAEMKQRYNPRANKACTGNANNTLFVSGLPKEVTEQEIVYEFNPFGRVKTVNLVRDPKTNEQRSYCFVEYETEAGFRNALNHKDKFFIKKPLLVDFERARTIPNWIPRRLGGGEGGLSRRFQLSKKAIQCQFVKRRKRAGWRSGKRYNSTIDFIRRRRKERYAQFDKTRGKGRISYSTYRPDNSR</sequence>
<dbReference type="VEuPathDB" id="TrichDB:TVAGG3_0477730"/>
<dbReference type="EMBL" id="DS114141">
    <property type="protein sequence ID" value="EAX90070.1"/>
    <property type="molecule type" value="Genomic_DNA"/>
</dbReference>
<keyword evidence="3" id="KW-0694">RNA-binding</keyword>
<dbReference type="GO" id="GO:0000398">
    <property type="term" value="P:mRNA splicing, via spliceosome"/>
    <property type="evidence" value="ECO:0000318"/>
    <property type="project" value="GO_Central"/>
</dbReference>
<protein>
    <recommendedName>
        <fullName evidence="4">RRM domain-containing protein</fullName>
    </recommendedName>
</protein>
<organism evidence="5 6">
    <name type="scientific">Trichomonas vaginalis (strain ATCC PRA-98 / G3)</name>
    <dbReference type="NCBI Taxonomy" id="412133"/>
    <lineage>
        <taxon>Eukaryota</taxon>
        <taxon>Metamonada</taxon>
        <taxon>Parabasalia</taxon>
        <taxon>Trichomonadida</taxon>
        <taxon>Trichomonadidae</taxon>
        <taxon>Trichomonas</taxon>
    </lineage>
</organism>
<accession>A2FYF3</accession>
<dbReference type="Pfam" id="PF00076">
    <property type="entry name" value="RRM_1"/>
    <property type="match status" value="1"/>
</dbReference>
<dbReference type="PANTHER" id="PTHR13952:SF6">
    <property type="entry name" value="U11_U12 SMALL NUCLEAR RIBONUCLEOPROTEIN 35 KDA PROTEIN"/>
    <property type="match status" value="1"/>
</dbReference>
<dbReference type="GO" id="GO:0003729">
    <property type="term" value="F:mRNA binding"/>
    <property type="evidence" value="ECO:0000318"/>
    <property type="project" value="GO_Central"/>
</dbReference>
<dbReference type="InterPro" id="IPR012677">
    <property type="entry name" value="Nucleotide-bd_a/b_plait_sf"/>
</dbReference>
<dbReference type="InterPro" id="IPR051183">
    <property type="entry name" value="U1_U11-U12_snRNP_70-35kDa"/>
</dbReference>
<dbReference type="PROSITE" id="PS50102">
    <property type="entry name" value="RRM"/>
    <property type="match status" value="1"/>
</dbReference>
<dbReference type="InterPro" id="IPR035979">
    <property type="entry name" value="RBD_domain_sf"/>
</dbReference>
<dbReference type="Proteomes" id="UP000001542">
    <property type="component" value="Unassembled WGS sequence"/>
</dbReference>
<dbReference type="OMA" id="CRAYDPI"/>
<dbReference type="SMR" id="A2FYF3"/>
<dbReference type="SUPFAM" id="SSF54928">
    <property type="entry name" value="RNA-binding domain, RBD"/>
    <property type="match status" value="1"/>
</dbReference>
<gene>
    <name evidence="5" type="ORF">TVAG_371310</name>
</gene>
<evidence type="ECO:0000256" key="2">
    <source>
        <dbReference type="ARBA" id="ARBA00023242"/>
    </source>
</evidence>
<dbReference type="OrthoDB" id="4207594at2759"/>
<dbReference type="eggNOG" id="KOG0113">
    <property type="taxonomic scope" value="Eukaryota"/>
</dbReference>
<dbReference type="STRING" id="5722.A2FYF3"/>
<dbReference type="Pfam" id="PF12220">
    <property type="entry name" value="U1snRNP70_N"/>
    <property type="match status" value="1"/>
</dbReference>
<dbReference type="InterPro" id="IPR000504">
    <property type="entry name" value="RRM_dom"/>
</dbReference>
<evidence type="ECO:0000313" key="5">
    <source>
        <dbReference type="EMBL" id="EAX90070.1"/>
    </source>
</evidence>
<dbReference type="RefSeq" id="XP_001303000.1">
    <property type="nucleotide sequence ID" value="XM_001302999.1"/>
</dbReference>
<dbReference type="GO" id="GO:0017069">
    <property type="term" value="F:snRNA binding"/>
    <property type="evidence" value="ECO:0000318"/>
    <property type="project" value="GO_Central"/>
</dbReference>
<dbReference type="InterPro" id="IPR022023">
    <property type="entry name" value="U1snRNP70_N"/>
</dbReference>
<dbReference type="GO" id="GO:0005634">
    <property type="term" value="C:nucleus"/>
    <property type="evidence" value="ECO:0007669"/>
    <property type="project" value="UniProtKB-SubCell"/>
</dbReference>
<reference evidence="5" key="1">
    <citation type="submission" date="2006-10" db="EMBL/GenBank/DDBJ databases">
        <authorList>
            <person name="Amadeo P."/>
            <person name="Zhao Q."/>
            <person name="Wortman J."/>
            <person name="Fraser-Liggett C."/>
            <person name="Carlton J."/>
        </authorList>
    </citation>
    <scope>NUCLEOTIDE SEQUENCE</scope>
    <source>
        <strain evidence="5">G3</strain>
    </source>
</reference>
<dbReference type="AlphaFoldDB" id="A2FYF3"/>
<keyword evidence="2" id="KW-0539">Nucleus</keyword>
<reference evidence="5" key="2">
    <citation type="journal article" date="2007" name="Science">
        <title>Draft genome sequence of the sexually transmitted pathogen Trichomonas vaginalis.</title>
        <authorList>
            <person name="Carlton J.M."/>
            <person name="Hirt R.P."/>
            <person name="Silva J.C."/>
            <person name="Delcher A.L."/>
            <person name="Schatz M."/>
            <person name="Zhao Q."/>
            <person name="Wortman J.R."/>
            <person name="Bidwell S.L."/>
            <person name="Alsmark U.C.M."/>
            <person name="Besteiro S."/>
            <person name="Sicheritz-Ponten T."/>
            <person name="Noel C.J."/>
            <person name="Dacks J.B."/>
            <person name="Foster P.G."/>
            <person name="Simillion C."/>
            <person name="Van de Peer Y."/>
            <person name="Miranda-Saavedra D."/>
            <person name="Barton G.J."/>
            <person name="Westrop G.D."/>
            <person name="Mueller S."/>
            <person name="Dessi D."/>
            <person name="Fiori P.L."/>
            <person name="Ren Q."/>
            <person name="Paulsen I."/>
            <person name="Zhang H."/>
            <person name="Bastida-Corcuera F.D."/>
            <person name="Simoes-Barbosa A."/>
            <person name="Brown M.T."/>
            <person name="Hayes R.D."/>
            <person name="Mukherjee M."/>
            <person name="Okumura C.Y."/>
            <person name="Schneider R."/>
            <person name="Smith A.J."/>
            <person name="Vanacova S."/>
            <person name="Villalvazo M."/>
            <person name="Haas B.J."/>
            <person name="Pertea M."/>
            <person name="Feldblyum T.V."/>
            <person name="Utterback T.R."/>
            <person name="Shu C.L."/>
            <person name="Osoegawa K."/>
            <person name="de Jong P.J."/>
            <person name="Hrdy I."/>
            <person name="Horvathova L."/>
            <person name="Zubacova Z."/>
            <person name="Dolezal P."/>
            <person name="Malik S.B."/>
            <person name="Logsdon J.M. Jr."/>
            <person name="Henze K."/>
            <person name="Gupta A."/>
            <person name="Wang C.C."/>
            <person name="Dunne R.L."/>
            <person name="Upcroft J.A."/>
            <person name="Upcroft P."/>
            <person name="White O."/>
            <person name="Salzberg S.L."/>
            <person name="Tang P."/>
            <person name="Chiu C.-H."/>
            <person name="Lee Y.-S."/>
            <person name="Embley T.M."/>
            <person name="Coombs G.H."/>
            <person name="Mottram J.C."/>
            <person name="Tachezy J."/>
            <person name="Fraser-Liggett C.M."/>
            <person name="Johnson P.J."/>
        </authorList>
    </citation>
    <scope>NUCLEOTIDE SEQUENCE [LARGE SCALE GENOMIC DNA]</scope>
    <source>
        <strain evidence="5">G3</strain>
    </source>
</reference>
<keyword evidence="6" id="KW-1185">Reference proteome</keyword>
<evidence type="ECO:0000259" key="4">
    <source>
        <dbReference type="PROSITE" id="PS50102"/>
    </source>
</evidence>
<dbReference type="SMART" id="SM00360">
    <property type="entry name" value="RRM"/>
    <property type="match status" value="1"/>
</dbReference>
<dbReference type="KEGG" id="tva:4747748"/>
<evidence type="ECO:0000256" key="1">
    <source>
        <dbReference type="ARBA" id="ARBA00004123"/>
    </source>
</evidence>
<dbReference type="PANTHER" id="PTHR13952">
    <property type="entry name" value="U1 SMALL NUCLEAR RIBONUCLEOPROTEIN 70 KD"/>
    <property type="match status" value="1"/>
</dbReference>
<dbReference type="FunCoup" id="A2FYF3">
    <property type="interactions" value="241"/>
</dbReference>
<proteinExistence type="predicted"/>
<feature type="domain" description="RRM" evidence="4">
    <location>
        <begin position="99"/>
        <end position="176"/>
    </location>
</feature>
<evidence type="ECO:0000313" key="6">
    <source>
        <dbReference type="Proteomes" id="UP000001542"/>
    </source>
</evidence>
<dbReference type="Gene3D" id="3.30.70.330">
    <property type="match status" value="1"/>
</dbReference>
<evidence type="ECO:0000256" key="3">
    <source>
        <dbReference type="PROSITE-ProRule" id="PRU00176"/>
    </source>
</evidence>
<dbReference type="VEuPathDB" id="TrichDB:TVAG_371310"/>
<comment type="subcellular location">
    <subcellularLocation>
        <location evidence="1">Nucleus</location>
    </subcellularLocation>
</comment>
<dbReference type="InParanoid" id="A2FYF3"/>
<name>A2FYF3_TRIV3</name>